<organism evidence="1 2">
    <name type="scientific">Erwinia tracheiphila</name>
    <dbReference type="NCBI Taxonomy" id="65700"/>
    <lineage>
        <taxon>Bacteria</taxon>
        <taxon>Pseudomonadati</taxon>
        <taxon>Pseudomonadota</taxon>
        <taxon>Gammaproteobacteria</taxon>
        <taxon>Enterobacterales</taxon>
        <taxon>Erwiniaceae</taxon>
        <taxon>Erwinia</taxon>
    </lineage>
</organism>
<dbReference type="AlphaFoldDB" id="A0A0M2KAK9"/>
<sequence>MQELSDAKWVYSFNGSSSTYDLSPTFKTNVERFIKALKESGARVTVSATLRPPQRAYLMHWAWMIANRKIMPAKVPSYPGIAIKWDHGTLDKSISAAKRMVSAYGMQGLHVAPALRSRHTEGNAIDMNISWTGTLKIANASGETIEIKSAPSSGMNSELHKVAKTYGVIKFLGGFKDVPHWSTDGR</sequence>
<dbReference type="RefSeq" id="WP_016192087.1">
    <property type="nucleotide sequence ID" value="NZ_CP089932.1"/>
</dbReference>
<evidence type="ECO:0000313" key="1">
    <source>
        <dbReference type="EMBL" id="KKF35954.1"/>
    </source>
</evidence>
<proteinExistence type="predicted"/>
<name>A0A0M2KAK9_9GAMM</name>
<protein>
    <submittedName>
        <fullName evidence="1">Peptidoglycan-binding domain-containing protein</fullName>
    </submittedName>
</protein>
<dbReference type="PATRIC" id="fig|65700.7.peg.2983"/>
<gene>
    <name evidence="1" type="ORF">SY86_11795</name>
</gene>
<dbReference type="Proteomes" id="UP000033924">
    <property type="component" value="Unassembled WGS sequence"/>
</dbReference>
<evidence type="ECO:0000313" key="2">
    <source>
        <dbReference type="Proteomes" id="UP000033924"/>
    </source>
</evidence>
<accession>A0A0M2KAK9</accession>
<dbReference type="EMBL" id="JXNU01000003">
    <property type="protein sequence ID" value="KKF35954.1"/>
    <property type="molecule type" value="Genomic_DNA"/>
</dbReference>
<dbReference type="Gene3D" id="3.30.1380.10">
    <property type="match status" value="1"/>
</dbReference>
<reference evidence="1 2" key="1">
    <citation type="submission" date="2015-01" db="EMBL/GenBank/DDBJ databases">
        <title>Erwinia tracheiphila.</title>
        <authorList>
            <person name="Shapiro L.R."/>
        </authorList>
    </citation>
    <scope>NUCLEOTIDE SEQUENCE [LARGE SCALE GENOMIC DNA]</scope>
    <source>
        <strain evidence="1 2">BuffGH</strain>
    </source>
</reference>
<dbReference type="SUPFAM" id="SSF55166">
    <property type="entry name" value="Hedgehog/DD-peptidase"/>
    <property type="match status" value="1"/>
</dbReference>
<dbReference type="InterPro" id="IPR009045">
    <property type="entry name" value="Zn_M74/Hedgehog-like"/>
</dbReference>
<dbReference type="STRING" id="65700.SY86_11795"/>
<comment type="caution">
    <text evidence="1">The sequence shown here is derived from an EMBL/GenBank/DDBJ whole genome shotgun (WGS) entry which is preliminary data.</text>
</comment>
<keyword evidence="2" id="KW-1185">Reference proteome</keyword>